<sequence>MPPASHHHASGSLVEAVEPCHCYCRRTAPPHVWRCWFVALLLLENDATPCVVVLVRCPHATRERHHPRRGGAGSPLLMKLLCCCCHCWIAAAELLLRCYWPITASR</sequence>
<dbReference type="AlphaFoldDB" id="A0A9D5CQT3"/>
<dbReference type="EMBL" id="JAGGNH010000003">
    <property type="protein sequence ID" value="KAJ0977996.1"/>
    <property type="molecule type" value="Genomic_DNA"/>
</dbReference>
<reference evidence="1" key="1">
    <citation type="submission" date="2021-03" db="EMBL/GenBank/DDBJ databases">
        <authorList>
            <person name="Li Z."/>
            <person name="Yang C."/>
        </authorList>
    </citation>
    <scope>NUCLEOTIDE SEQUENCE</scope>
    <source>
        <strain evidence="1">Dzin_1.0</strain>
        <tissue evidence="1">Leaf</tissue>
    </source>
</reference>
<gene>
    <name evidence="1" type="ORF">J5N97_013470</name>
</gene>
<comment type="caution">
    <text evidence="1">The sequence shown here is derived from an EMBL/GenBank/DDBJ whole genome shotgun (WGS) entry which is preliminary data.</text>
</comment>
<organism evidence="1 2">
    <name type="scientific">Dioscorea zingiberensis</name>
    <dbReference type="NCBI Taxonomy" id="325984"/>
    <lineage>
        <taxon>Eukaryota</taxon>
        <taxon>Viridiplantae</taxon>
        <taxon>Streptophyta</taxon>
        <taxon>Embryophyta</taxon>
        <taxon>Tracheophyta</taxon>
        <taxon>Spermatophyta</taxon>
        <taxon>Magnoliopsida</taxon>
        <taxon>Liliopsida</taxon>
        <taxon>Dioscoreales</taxon>
        <taxon>Dioscoreaceae</taxon>
        <taxon>Dioscorea</taxon>
    </lineage>
</organism>
<reference evidence="1" key="2">
    <citation type="journal article" date="2022" name="Hortic Res">
        <title>The genome of Dioscorea zingiberensis sheds light on the biosynthesis, origin and evolution of the medicinally important diosgenin saponins.</title>
        <authorList>
            <person name="Li Y."/>
            <person name="Tan C."/>
            <person name="Li Z."/>
            <person name="Guo J."/>
            <person name="Li S."/>
            <person name="Chen X."/>
            <person name="Wang C."/>
            <person name="Dai X."/>
            <person name="Yang H."/>
            <person name="Song W."/>
            <person name="Hou L."/>
            <person name="Xu J."/>
            <person name="Tong Z."/>
            <person name="Xu A."/>
            <person name="Yuan X."/>
            <person name="Wang W."/>
            <person name="Yang Q."/>
            <person name="Chen L."/>
            <person name="Sun Z."/>
            <person name="Wang K."/>
            <person name="Pan B."/>
            <person name="Chen J."/>
            <person name="Bao Y."/>
            <person name="Liu F."/>
            <person name="Qi X."/>
            <person name="Gang D.R."/>
            <person name="Wen J."/>
            <person name="Li J."/>
        </authorList>
    </citation>
    <scope>NUCLEOTIDE SEQUENCE</scope>
    <source>
        <strain evidence="1">Dzin_1.0</strain>
    </source>
</reference>
<evidence type="ECO:0000313" key="2">
    <source>
        <dbReference type="Proteomes" id="UP001085076"/>
    </source>
</evidence>
<evidence type="ECO:0000313" key="1">
    <source>
        <dbReference type="EMBL" id="KAJ0977996.1"/>
    </source>
</evidence>
<protein>
    <submittedName>
        <fullName evidence="1">Uncharacterized protein</fullName>
    </submittedName>
</protein>
<proteinExistence type="predicted"/>
<dbReference type="Proteomes" id="UP001085076">
    <property type="component" value="Miscellaneous, Linkage group lg03"/>
</dbReference>
<name>A0A9D5CQT3_9LILI</name>
<keyword evidence="2" id="KW-1185">Reference proteome</keyword>
<accession>A0A9D5CQT3</accession>